<dbReference type="GO" id="GO:0038203">
    <property type="term" value="P:TORC2 signaling"/>
    <property type="evidence" value="ECO:0007669"/>
    <property type="project" value="TreeGrafter"/>
</dbReference>
<proteinExistence type="predicted"/>
<dbReference type="InterPro" id="IPR016159">
    <property type="entry name" value="Cullin_repeat-like_dom_sf"/>
</dbReference>
<dbReference type="PANTHER" id="PTHR32428">
    <property type="entry name" value="TARGET OF RAPAMYCIN COMPLEX 2 SUBUNIT BIT61-RELATED"/>
    <property type="match status" value="1"/>
</dbReference>
<comment type="caution">
    <text evidence="2">The sequence shown here is derived from an EMBL/GenBank/DDBJ whole genome shotgun (WGS) entry which is preliminary data.</text>
</comment>
<gene>
    <name evidence="2" type="ORF">FWILDA_LOCUS2829</name>
</gene>
<feature type="region of interest" description="Disordered" evidence="1">
    <location>
        <begin position="1"/>
        <end position="31"/>
    </location>
</feature>
<dbReference type="InterPro" id="IPR013745">
    <property type="entry name" value="Bit61/PRR5"/>
</dbReference>
<dbReference type="EMBL" id="CAMKVN010000348">
    <property type="protein sequence ID" value="CAI2166956.1"/>
    <property type="molecule type" value="Genomic_DNA"/>
</dbReference>
<organism evidence="2 3">
    <name type="scientific">Funneliformis geosporum</name>
    <dbReference type="NCBI Taxonomy" id="1117311"/>
    <lineage>
        <taxon>Eukaryota</taxon>
        <taxon>Fungi</taxon>
        <taxon>Fungi incertae sedis</taxon>
        <taxon>Mucoromycota</taxon>
        <taxon>Glomeromycotina</taxon>
        <taxon>Glomeromycetes</taxon>
        <taxon>Glomerales</taxon>
        <taxon>Glomeraceae</taxon>
        <taxon>Funneliformis</taxon>
    </lineage>
</organism>
<dbReference type="GO" id="GO:0031932">
    <property type="term" value="C:TORC2 complex"/>
    <property type="evidence" value="ECO:0007669"/>
    <property type="project" value="TreeGrafter"/>
</dbReference>
<sequence length="348" mass="38960">MSLNPINEIGESPRSTINSLSTSTTSSASSFSQHLRAPISTSLPSYSSSASTYVGPVPERTEIEIGTTFHEKSLSTGSISVKDNNSVTSMPYIPQTSSISNHKINNVYDTPVTSKDLEKMEQGGQQHDTWGSLVVKVLPLFNGEGLKLCIEDLNELVRRCISDRSTQLLYEEINELLESGMFTLNGKLIGVPDEKLVSRLVELWSFYFGTVIPYFEGVFLPLQIHNSTAQLNHTSIRRLVLMSFRDHVILPMGNRVEEAFNKLFHDFDSGIPVTDTATRMLQMSYILSSVLSDDDKQRDMDRILGKLKNNWKLFMRRRDRRVTITSDNLVTTPTTISNPAGDFPSITL</sequence>
<reference evidence="2" key="1">
    <citation type="submission" date="2022-08" db="EMBL/GenBank/DDBJ databases">
        <authorList>
            <person name="Kallberg Y."/>
            <person name="Tangrot J."/>
            <person name="Rosling A."/>
        </authorList>
    </citation>
    <scope>NUCLEOTIDE SEQUENCE</scope>
    <source>
        <strain evidence="2">Wild A</strain>
    </source>
</reference>
<keyword evidence="3" id="KW-1185">Reference proteome</keyword>
<dbReference type="AlphaFoldDB" id="A0A9W4SFF0"/>
<dbReference type="OrthoDB" id="2290221at2759"/>
<dbReference type="Pfam" id="PF08539">
    <property type="entry name" value="HbrB"/>
    <property type="match status" value="1"/>
</dbReference>
<evidence type="ECO:0000313" key="2">
    <source>
        <dbReference type="EMBL" id="CAI2166956.1"/>
    </source>
</evidence>
<dbReference type="PANTHER" id="PTHR32428:SF2">
    <property type="entry name" value="TARGET OF RAPAMYCIN COMPLEX 2 SUBUNIT BIT61-RELATED"/>
    <property type="match status" value="1"/>
</dbReference>
<dbReference type="Proteomes" id="UP001153678">
    <property type="component" value="Unassembled WGS sequence"/>
</dbReference>
<evidence type="ECO:0000256" key="1">
    <source>
        <dbReference type="SAM" id="MobiDB-lite"/>
    </source>
</evidence>
<evidence type="ECO:0000313" key="3">
    <source>
        <dbReference type="Proteomes" id="UP001153678"/>
    </source>
</evidence>
<protein>
    <submittedName>
        <fullName evidence="2">133_t:CDS:1</fullName>
    </submittedName>
</protein>
<name>A0A9W4SFF0_9GLOM</name>
<feature type="compositionally biased region" description="Low complexity" evidence="1">
    <location>
        <begin position="15"/>
        <end position="31"/>
    </location>
</feature>
<dbReference type="SUPFAM" id="SSF74788">
    <property type="entry name" value="Cullin repeat-like"/>
    <property type="match status" value="1"/>
</dbReference>
<accession>A0A9W4SFF0</accession>